<proteinExistence type="predicted"/>
<name>A0A0N4TQL6_BRUPA</name>
<evidence type="ECO:0000313" key="3">
    <source>
        <dbReference type="Proteomes" id="UP000278627"/>
    </source>
</evidence>
<reference evidence="2 3" key="2">
    <citation type="submission" date="2018-11" db="EMBL/GenBank/DDBJ databases">
        <authorList>
            <consortium name="Pathogen Informatics"/>
        </authorList>
    </citation>
    <scope>NUCLEOTIDE SEQUENCE [LARGE SCALE GENOMIC DNA]</scope>
</reference>
<gene>
    <name evidence="2" type="ORF">BPAG_LOCUS10857</name>
</gene>
<feature type="chain" id="PRO_5043122174" evidence="1">
    <location>
        <begin position="23"/>
        <end position="76"/>
    </location>
</feature>
<dbReference type="Proteomes" id="UP000278627">
    <property type="component" value="Unassembled WGS sequence"/>
</dbReference>
<evidence type="ECO:0000256" key="1">
    <source>
        <dbReference type="SAM" id="SignalP"/>
    </source>
</evidence>
<feature type="signal peptide" evidence="1">
    <location>
        <begin position="1"/>
        <end position="22"/>
    </location>
</feature>
<reference evidence="4" key="1">
    <citation type="submission" date="2017-02" db="UniProtKB">
        <authorList>
            <consortium name="WormBaseParasite"/>
        </authorList>
    </citation>
    <scope>IDENTIFICATION</scope>
</reference>
<sequence>MARQLLLLLLLLYSLMYNFCCSEEAMKISGNINEESNLTSSKLLYYTVPEVPRDYALYLNGSTGLRLSTSMANFCK</sequence>
<accession>A0A0N4TQL6</accession>
<dbReference type="EMBL" id="UZAD01013202">
    <property type="protein sequence ID" value="VDN92043.1"/>
    <property type="molecule type" value="Genomic_DNA"/>
</dbReference>
<dbReference type="WBParaSite" id="BPAG_0001089501-mRNA-1">
    <property type="protein sequence ID" value="BPAG_0001089501-mRNA-1"/>
    <property type="gene ID" value="BPAG_0001089501"/>
</dbReference>
<evidence type="ECO:0000313" key="2">
    <source>
        <dbReference type="EMBL" id="VDN92043.1"/>
    </source>
</evidence>
<organism evidence="4">
    <name type="scientific">Brugia pahangi</name>
    <name type="common">Filarial nematode worm</name>
    <dbReference type="NCBI Taxonomy" id="6280"/>
    <lineage>
        <taxon>Eukaryota</taxon>
        <taxon>Metazoa</taxon>
        <taxon>Ecdysozoa</taxon>
        <taxon>Nematoda</taxon>
        <taxon>Chromadorea</taxon>
        <taxon>Rhabditida</taxon>
        <taxon>Spirurina</taxon>
        <taxon>Spiruromorpha</taxon>
        <taxon>Filarioidea</taxon>
        <taxon>Onchocercidae</taxon>
        <taxon>Brugia</taxon>
    </lineage>
</organism>
<evidence type="ECO:0000313" key="4">
    <source>
        <dbReference type="WBParaSite" id="BPAG_0001089501-mRNA-1"/>
    </source>
</evidence>
<protein>
    <submittedName>
        <fullName evidence="2 4">Uncharacterized protein</fullName>
    </submittedName>
</protein>
<dbReference type="AlphaFoldDB" id="A0A0N4TQL6"/>
<keyword evidence="1" id="KW-0732">Signal</keyword>
<keyword evidence="3" id="KW-1185">Reference proteome</keyword>